<dbReference type="GO" id="GO:0016020">
    <property type="term" value="C:membrane"/>
    <property type="evidence" value="ECO:0007669"/>
    <property type="project" value="UniProtKB-SubCell"/>
</dbReference>
<dbReference type="InterPro" id="IPR001733">
    <property type="entry name" value="Peptidase_S26B"/>
</dbReference>
<dbReference type="OrthoDB" id="3178064at2"/>
<dbReference type="InterPro" id="IPR019533">
    <property type="entry name" value="Peptidase_S26"/>
</dbReference>
<keyword evidence="2 6" id="KW-0812">Transmembrane</keyword>
<dbReference type="EC" id="3.4.21.89" evidence="5"/>
<keyword evidence="3 6" id="KW-1133">Transmembrane helix</keyword>
<dbReference type="InterPro" id="IPR036286">
    <property type="entry name" value="LexA/Signal_pep-like_sf"/>
</dbReference>
<dbReference type="GO" id="GO:0004252">
    <property type="term" value="F:serine-type endopeptidase activity"/>
    <property type="evidence" value="ECO:0007669"/>
    <property type="project" value="UniProtKB-UniRule"/>
</dbReference>
<evidence type="ECO:0000256" key="3">
    <source>
        <dbReference type="ARBA" id="ARBA00022989"/>
    </source>
</evidence>
<dbReference type="KEGG" id="lyd:D7I47_11420"/>
<evidence type="ECO:0000256" key="1">
    <source>
        <dbReference type="ARBA" id="ARBA00004370"/>
    </source>
</evidence>
<sequence>MRTLRRIGDTLLWVLASVGVLAGLVWAANAVGWVQPLIVVSGSMSPKIATGDLLFAVPVEARELRVGEVATLPNPQTGRYITHRIVGIEQLGQDYLVTMQGDANGTPDPEPYRVASDDRVWHPVVTVPGAGAVLERVLRPAVIVPAIVALVALIGFTMVPSGRRRAHAHRAGDPIDEPGARA</sequence>
<evidence type="ECO:0000313" key="7">
    <source>
        <dbReference type="EMBL" id="AYF98799.1"/>
    </source>
</evidence>
<comment type="subcellular location">
    <subcellularLocation>
        <location evidence="1">Membrane</location>
    </subcellularLocation>
</comment>
<evidence type="ECO:0000256" key="2">
    <source>
        <dbReference type="ARBA" id="ARBA00022692"/>
    </source>
</evidence>
<name>A0A387BD42_9MICO</name>
<evidence type="ECO:0000256" key="5">
    <source>
        <dbReference type="NCBIfam" id="TIGR02228"/>
    </source>
</evidence>
<evidence type="ECO:0000313" key="8">
    <source>
        <dbReference type="Proteomes" id="UP000278886"/>
    </source>
</evidence>
<dbReference type="RefSeq" id="WP_120763168.1">
    <property type="nucleotide sequence ID" value="NZ_CP032630.1"/>
</dbReference>
<dbReference type="GO" id="GO:0009003">
    <property type="term" value="F:signal peptidase activity"/>
    <property type="evidence" value="ECO:0007669"/>
    <property type="project" value="UniProtKB-EC"/>
</dbReference>
<dbReference type="SUPFAM" id="SSF51306">
    <property type="entry name" value="LexA/Signal peptidase"/>
    <property type="match status" value="1"/>
</dbReference>
<organism evidence="7 8">
    <name type="scientific">Protaetiibacter intestinalis</name>
    <dbReference type="NCBI Taxonomy" id="2419774"/>
    <lineage>
        <taxon>Bacteria</taxon>
        <taxon>Bacillati</taxon>
        <taxon>Actinomycetota</taxon>
        <taxon>Actinomycetes</taxon>
        <taxon>Micrococcales</taxon>
        <taxon>Microbacteriaceae</taxon>
        <taxon>Protaetiibacter</taxon>
    </lineage>
</organism>
<protein>
    <recommendedName>
        <fullName evidence="5">Signal peptidase I</fullName>
        <ecNumber evidence="5">3.4.21.89</ecNumber>
    </recommendedName>
</protein>
<dbReference type="AlphaFoldDB" id="A0A387BD42"/>
<dbReference type="CDD" id="cd06530">
    <property type="entry name" value="S26_SPase_I"/>
    <property type="match status" value="1"/>
</dbReference>
<dbReference type="NCBIfam" id="TIGR02228">
    <property type="entry name" value="sigpep_I_arch"/>
    <property type="match status" value="1"/>
</dbReference>
<gene>
    <name evidence="7" type="ORF">D7I47_11420</name>
</gene>
<evidence type="ECO:0000256" key="6">
    <source>
        <dbReference type="SAM" id="Phobius"/>
    </source>
</evidence>
<dbReference type="Proteomes" id="UP000278886">
    <property type="component" value="Chromosome"/>
</dbReference>
<accession>A0A387BD42</accession>
<dbReference type="GO" id="GO:0006465">
    <property type="term" value="P:signal peptide processing"/>
    <property type="evidence" value="ECO:0007669"/>
    <property type="project" value="UniProtKB-UniRule"/>
</dbReference>
<proteinExistence type="predicted"/>
<reference evidence="8" key="1">
    <citation type="submission" date="2018-09" db="EMBL/GenBank/DDBJ databases">
        <title>Genome sequencing of strain 2DFWR-13.</title>
        <authorList>
            <person name="Heo J."/>
            <person name="Kim S.-J."/>
            <person name="Kwon S.-W."/>
        </authorList>
    </citation>
    <scope>NUCLEOTIDE SEQUENCE [LARGE SCALE GENOMIC DNA]</scope>
    <source>
        <strain evidence="8">2DFWR-13</strain>
    </source>
</reference>
<evidence type="ECO:0000256" key="4">
    <source>
        <dbReference type="ARBA" id="ARBA00023136"/>
    </source>
</evidence>
<keyword evidence="8" id="KW-1185">Reference proteome</keyword>
<keyword evidence="7" id="KW-0378">Hydrolase</keyword>
<dbReference type="EMBL" id="CP032630">
    <property type="protein sequence ID" value="AYF98799.1"/>
    <property type="molecule type" value="Genomic_DNA"/>
</dbReference>
<feature type="transmembrane region" description="Helical" evidence="6">
    <location>
        <begin position="137"/>
        <end position="159"/>
    </location>
</feature>
<keyword evidence="4 6" id="KW-0472">Membrane</keyword>